<dbReference type="GO" id="GO:0046677">
    <property type="term" value="P:response to antibiotic"/>
    <property type="evidence" value="ECO:0007669"/>
    <property type="project" value="InterPro"/>
</dbReference>
<proteinExistence type="predicted"/>
<evidence type="ECO:0000259" key="2">
    <source>
        <dbReference type="Pfam" id="PF13354"/>
    </source>
</evidence>
<evidence type="ECO:0000313" key="3">
    <source>
        <dbReference type="EMBL" id="GLW64560.1"/>
    </source>
</evidence>
<accession>A0A9W6PVF4</accession>
<dbReference type="InterPro" id="IPR000871">
    <property type="entry name" value="Beta-lactam_class-A"/>
</dbReference>
<dbReference type="SUPFAM" id="SSF56601">
    <property type="entry name" value="beta-lactamase/transpeptidase-like"/>
    <property type="match status" value="1"/>
</dbReference>
<dbReference type="GO" id="GO:0030655">
    <property type="term" value="P:beta-lactam antibiotic catabolic process"/>
    <property type="evidence" value="ECO:0007669"/>
    <property type="project" value="InterPro"/>
</dbReference>
<protein>
    <recommendedName>
        <fullName evidence="2">Beta-lactamase class A catalytic domain-containing protein</fullName>
    </recommendedName>
</protein>
<dbReference type="AlphaFoldDB" id="A0A9W6PVF4"/>
<dbReference type="Gene3D" id="3.40.710.10">
    <property type="entry name" value="DD-peptidase/beta-lactamase superfamily"/>
    <property type="match status" value="1"/>
</dbReference>
<comment type="caution">
    <text evidence="3">The sequence shown here is derived from an EMBL/GenBank/DDBJ whole genome shotgun (WGS) entry which is preliminary data.</text>
</comment>
<dbReference type="GO" id="GO:0008800">
    <property type="term" value="F:beta-lactamase activity"/>
    <property type="evidence" value="ECO:0007669"/>
    <property type="project" value="InterPro"/>
</dbReference>
<sequence length="325" mass="35575">MRSAGSVLALAGAVLVFHGGTAGGAAAGVAASGGAARVPSGRVAPASGHERIAQTCRSTADPRTARTLGRAIDRALSGRTGTESVAVYDRRRKITCAVDADRRYDSASVVKVTILAALLRKAQEQGRTLTARERSLADKMITRSDNPAASALWRSVGRTSLQRFLRLAGMRRTTLGRENHWGLTQITANDQLRLLRLLTSRNKVLTTASRRYVLDLMGRVIPEQRWGTPTGRARGIRWYVKNGWLPRLSRYWRVHSIGAFKGDREDYLIVVLTQDTPTMRYGVQTIERVARAVHGTLVPNPRAVAPSEARRVPWEKPDGSVPPDL</sequence>
<name>A0A9W6PVF4_9ACTN</name>
<keyword evidence="4" id="KW-1185">Reference proteome</keyword>
<feature type="region of interest" description="Disordered" evidence="1">
    <location>
        <begin position="38"/>
        <end position="60"/>
    </location>
</feature>
<feature type="domain" description="Beta-lactamase class A catalytic" evidence="2">
    <location>
        <begin position="135"/>
        <end position="273"/>
    </location>
</feature>
<reference evidence="3" key="1">
    <citation type="submission" date="2023-02" db="EMBL/GenBank/DDBJ databases">
        <title>Actinomadura rubrobrunea NBRC 14622.</title>
        <authorList>
            <person name="Ichikawa N."/>
            <person name="Sato H."/>
            <person name="Tonouchi N."/>
        </authorList>
    </citation>
    <scope>NUCLEOTIDE SEQUENCE</scope>
    <source>
        <strain evidence="3">NBRC 14622</strain>
    </source>
</reference>
<evidence type="ECO:0000313" key="4">
    <source>
        <dbReference type="Proteomes" id="UP001165124"/>
    </source>
</evidence>
<organism evidence="3 4">
    <name type="scientific">Actinomadura rubrobrunea</name>
    <dbReference type="NCBI Taxonomy" id="115335"/>
    <lineage>
        <taxon>Bacteria</taxon>
        <taxon>Bacillati</taxon>
        <taxon>Actinomycetota</taxon>
        <taxon>Actinomycetes</taxon>
        <taxon>Streptosporangiales</taxon>
        <taxon>Thermomonosporaceae</taxon>
        <taxon>Actinomadura</taxon>
    </lineage>
</organism>
<gene>
    <name evidence="3" type="ORF">Arub01_28040</name>
</gene>
<dbReference type="Proteomes" id="UP001165124">
    <property type="component" value="Unassembled WGS sequence"/>
</dbReference>
<dbReference type="Pfam" id="PF13354">
    <property type="entry name" value="Beta-lactamase2"/>
    <property type="match status" value="1"/>
</dbReference>
<dbReference type="PANTHER" id="PTHR35333:SF3">
    <property type="entry name" value="BETA-LACTAMASE-TYPE TRANSPEPTIDASE FOLD CONTAINING PROTEIN"/>
    <property type="match status" value="1"/>
</dbReference>
<dbReference type="EMBL" id="BSRZ01000005">
    <property type="protein sequence ID" value="GLW64560.1"/>
    <property type="molecule type" value="Genomic_DNA"/>
</dbReference>
<dbReference type="InterPro" id="IPR045155">
    <property type="entry name" value="Beta-lactam_cat"/>
</dbReference>
<evidence type="ECO:0000256" key="1">
    <source>
        <dbReference type="SAM" id="MobiDB-lite"/>
    </source>
</evidence>
<dbReference type="InterPro" id="IPR012338">
    <property type="entry name" value="Beta-lactam/transpept-like"/>
</dbReference>
<dbReference type="PANTHER" id="PTHR35333">
    <property type="entry name" value="BETA-LACTAMASE"/>
    <property type="match status" value="1"/>
</dbReference>